<sequence>MAIEKPEVRLEVEFGNDKALAIGAAFGLDLGDAVEHQHGWGRQTGIHLARQFATAMGQKLFIPKCVLPIGH</sequence>
<reference evidence="1" key="1">
    <citation type="journal article" date="2014" name="Int. J. Syst. Evol. Microbiol.">
        <title>Complete genome of a new Firmicutes species belonging to the dominant human colonic microbiota ('Ruminococcus bicirculans') reveals two chromosomes and a selective capacity to utilize plant glucans.</title>
        <authorList>
            <consortium name="NISC Comparative Sequencing Program"/>
            <person name="Wegmann U."/>
            <person name="Louis P."/>
            <person name="Goesmann A."/>
            <person name="Henrissat B."/>
            <person name="Duncan S.H."/>
            <person name="Flint H.J."/>
        </authorList>
    </citation>
    <scope>NUCLEOTIDE SEQUENCE</scope>
    <source>
        <strain evidence="1">NBRC 103855</strain>
    </source>
</reference>
<comment type="caution">
    <text evidence="1">The sequence shown here is derived from an EMBL/GenBank/DDBJ whole genome shotgun (WGS) entry which is preliminary data.</text>
</comment>
<proteinExistence type="predicted"/>
<name>A0ABQ5UK45_9HYPH</name>
<evidence type="ECO:0000313" key="2">
    <source>
        <dbReference type="Proteomes" id="UP001161406"/>
    </source>
</evidence>
<reference evidence="1" key="2">
    <citation type="submission" date="2023-01" db="EMBL/GenBank/DDBJ databases">
        <title>Draft genome sequence of Devosia yakushimensis strain NBRC 103855.</title>
        <authorList>
            <person name="Sun Q."/>
            <person name="Mori K."/>
        </authorList>
    </citation>
    <scope>NUCLEOTIDE SEQUENCE</scope>
    <source>
        <strain evidence="1">NBRC 103855</strain>
    </source>
</reference>
<accession>A0ABQ5UK45</accession>
<keyword evidence="2" id="KW-1185">Reference proteome</keyword>
<dbReference type="EMBL" id="BSNG01000004">
    <property type="protein sequence ID" value="GLQ12454.1"/>
    <property type="molecule type" value="Genomic_DNA"/>
</dbReference>
<dbReference type="Proteomes" id="UP001161406">
    <property type="component" value="Unassembled WGS sequence"/>
</dbReference>
<protein>
    <submittedName>
        <fullName evidence="1">Uncharacterized protein</fullName>
    </submittedName>
</protein>
<evidence type="ECO:0000313" key="1">
    <source>
        <dbReference type="EMBL" id="GLQ12454.1"/>
    </source>
</evidence>
<gene>
    <name evidence="1" type="ORF">GCM10007913_43870</name>
</gene>
<organism evidence="1 2">
    <name type="scientific">Devosia yakushimensis</name>
    <dbReference type="NCBI Taxonomy" id="470028"/>
    <lineage>
        <taxon>Bacteria</taxon>
        <taxon>Pseudomonadati</taxon>
        <taxon>Pseudomonadota</taxon>
        <taxon>Alphaproteobacteria</taxon>
        <taxon>Hyphomicrobiales</taxon>
        <taxon>Devosiaceae</taxon>
        <taxon>Devosia</taxon>
    </lineage>
</organism>